<name>A0A0X1KN07_9EURY</name>
<dbReference type="Proteomes" id="UP000062043">
    <property type="component" value="Chromosome"/>
</dbReference>
<dbReference type="InterPro" id="IPR036511">
    <property type="entry name" value="TGT-like_sf"/>
</dbReference>
<evidence type="ECO:0000256" key="1">
    <source>
        <dbReference type="ARBA" id="ARBA00022694"/>
    </source>
</evidence>
<dbReference type="RefSeq" id="WP_062370794.1">
    <property type="nucleotide sequence ID" value="NZ_CP007140.1"/>
</dbReference>
<dbReference type="KEGG" id="tgy:X802_02830"/>
<gene>
    <name evidence="3" type="ORF">X802_02830</name>
</gene>
<dbReference type="SUPFAM" id="SSF51713">
    <property type="entry name" value="tRNA-guanine transglycosylase"/>
    <property type="match status" value="1"/>
</dbReference>
<accession>A0A0X1KN07</accession>
<dbReference type="PANTHER" id="PTHR46499">
    <property type="entry name" value="QUEUINE TRNA-RIBOSYLTRANSFERASE"/>
    <property type="match status" value="1"/>
</dbReference>
<dbReference type="InterPro" id="IPR050076">
    <property type="entry name" value="ArchSynthase1/Queuine_TRR"/>
</dbReference>
<organism evidence="3 4">
    <name type="scientific">Thermococcus guaymasensis DSM 11113</name>
    <dbReference type="NCBI Taxonomy" id="1432656"/>
    <lineage>
        <taxon>Archaea</taxon>
        <taxon>Methanobacteriati</taxon>
        <taxon>Methanobacteriota</taxon>
        <taxon>Thermococci</taxon>
        <taxon>Thermococcales</taxon>
        <taxon>Thermococcaceae</taxon>
        <taxon>Thermococcus</taxon>
    </lineage>
</organism>
<keyword evidence="1" id="KW-0819">tRNA processing</keyword>
<protein>
    <recommendedName>
        <fullName evidence="2">tRNA-guanine(15) transglycosylase-like domain-containing protein</fullName>
    </recommendedName>
</protein>
<dbReference type="GO" id="GO:0005737">
    <property type="term" value="C:cytoplasm"/>
    <property type="evidence" value="ECO:0007669"/>
    <property type="project" value="TreeGrafter"/>
</dbReference>
<keyword evidence="4" id="KW-1185">Reference proteome</keyword>
<evidence type="ECO:0000313" key="3">
    <source>
        <dbReference type="EMBL" id="AJC72672.1"/>
    </source>
</evidence>
<dbReference type="OrthoDB" id="6871at2157"/>
<dbReference type="Pfam" id="PF01702">
    <property type="entry name" value="TGT"/>
    <property type="match status" value="1"/>
</dbReference>
<dbReference type="PATRIC" id="fig|1432656.3.peg.546"/>
<dbReference type="Gene3D" id="3.20.20.105">
    <property type="entry name" value="Queuine tRNA-ribosyltransferase-like"/>
    <property type="match status" value="1"/>
</dbReference>
<dbReference type="InterPro" id="IPR002616">
    <property type="entry name" value="tRNA_ribo_trans-like"/>
</dbReference>
<dbReference type="GeneID" id="27134589"/>
<dbReference type="EMBL" id="CP007140">
    <property type="protein sequence ID" value="AJC72672.1"/>
    <property type="molecule type" value="Genomic_DNA"/>
</dbReference>
<evidence type="ECO:0000313" key="4">
    <source>
        <dbReference type="Proteomes" id="UP000062043"/>
    </source>
</evidence>
<reference evidence="3 4" key="1">
    <citation type="submission" date="2014-01" db="EMBL/GenBank/DDBJ databases">
        <title>Genome sequencing of Thermococcus guaymasensis.</title>
        <authorList>
            <person name="Zhang X."/>
            <person name="Alvare G."/>
            <person name="Fristensky B."/>
            <person name="Chen L."/>
            <person name="Suen T."/>
            <person name="Chen Q."/>
            <person name="Ma K."/>
        </authorList>
    </citation>
    <scope>NUCLEOTIDE SEQUENCE [LARGE SCALE GENOMIC DNA]</scope>
    <source>
        <strain evidence="3 4">DSM 11113</strain>
    </source>
</reference>
<dbReference type="NCBIfam" id="TIGR00449">
    <property type="entry name" value="tgt_general"/>
    <property type="match status" value="1"/>
</dbReference>
<sequence length="350" mass="40692">MSKKISLKFPFMWLTQLSKLNPKPWDYFRVEGVMLNAYDILTKPYIDKKIREKKVHNYLGFDGYVTIDSGGFLFMKHNKVPVSPEQLVELYEKWKPNFAVSLDHPIFPSLPENIIKKRQIWSLNNIKTMVELKKSDNPVFIPVIHGYSRKSLEWYIKELERIGEFDIYGLGSLVPLVKGIKGVNGRFYKAIDLIKLVKELVPDRKIHVFGIGGSLTMHLMFLLGVNSIDSSSWRFKAAYGAIQLPGKGDRYITGKAQPKYRDLSEEDLAELRKCECPACTSHGVEGLRSSFKLRAIHNAWVYQKEVEIARQKIEEGTYQEYVWNLVKDNPVYRKLFKYITDKTSTLERWL</sequence>
<evidence type="ECO:0000259" key="2">
    <source>
        <dbReference type="Pfam" id="PF01702"/>
    </source>
</evidence>
<dbReference type="AlphaFoldDB" id="A0A0X1KN07"/>
<dbReference type="PANTHER" id="PTHR46499:SF1">
    <property type="entry name" value="QUEUINE TRNA-RIBOSYLTRANSFERASE"/>
    <property type="match status" value="1"/>
</dbReference>
<feature type="domain" description="tRNA-guanine(15) transglycosylase-like" evidence="2">
    <location>
        <begin position="19"/>
        <end position="327"/>
    </location>
</feature>
<dbReference type="STRING" id="1432656.X802_02830"/>
<proteinExistence type="predicted"/>
<dbReference type="GO" id="GO:0002099">
    <property type="term" value="P:tRNA wobble guanine modification"/>
    <property type="evidence" value="ECO:0007669"/>
    <property type="project" value="TreeGrafter"/>
</dbReference>